<dbReference type="GO" id="GO:0005634">
    <property type="term" value="C:nucleus"/>
    <property type="evidence" value="ECO:0007669"/>
    <property type="project" value="TreeGrafter"/>
</dbReference>
<dbReference type="AlphaFoldDB" id="A0A061RW37"/>
<name>A0A061RW37_9CHLO</name>
<evidence type="ECO:0000256" key="2">
    <source>
        <dbReference type="SAM" id="MobiDB-lite"/>
    </source>
</evidence>
<evidence type="ECO:0000313" key="3">
    <source>
        <dbReference type="EMBL" id="JAC77082.1"/>
    </source>
</evidence>
<evidence type="ECO:0000256" key="1">
    <source>
        <dbReference type="ARBA" id="ARBA00023054"/>
    </source>
</evidence>
<proteinExistence type="predicted"/>
<accession>A0A061RW37</accession>
<dbReference type="InterPro" id="IPR025066">
    <property type="entry name" value="CCDC174-like"/>
</dbReference>
<organism evidence="3">
    <name type="scientific">Tetraselmis sp. GSL018</name>
    <dbReference type="NCBI Taxonomy" id="582737"/>
    <lineage>
        <taxon>Eukaryota</taxon>
        <taxon>Viridiplantae</taxon>
        <taxon>Chlorophyta</taxon>
        <taxon>core chlorophytes</taxon>
        <taxon>Chlorodendrophyceae</taxon>
        <taxon>Chlorodendrales</taxon>
        <taxon>Chlorodendraceae</taxon>
        <taxon>Tetraselmis</taxon>
    </lineage>
</organism>
<feature type="region of interest" description="Disordered" evidence="2">
    <location>
        <begin position="161"/>
        <end position="259"/>
    </location>
</feature>
<reference evidence="3" key="1">
    <citation type="submission" date="2014-05" db="EMBL/GenBank/DDBJ databases">
        <title>The transcriptome of the halophilic microalga Tetraselmis sp. GSL018 isolated from the Great Salt Lake, Utah.</title>
        <authorList>
            <person name="Jinkerson R.E."/>
            <person name="D'Adamo S."/>
            <person name="Posewitz M.C."/>
        </authorList>
    </citation>
    <scope>NUCLEOTIDE SEQUENCE</scope>
    <source>
        <strain evidence="3">GSL018</strain>
    </source>
</reference>
<feature type="compositionally biased region" description="Low complexity" evidence="2">
    <location>
        <begin position="235"/>
        <end position="249"/>
    </location>
</feature>
<keyword evidence="3" id="KW-0472">Membrane</keyword>
<protein>
    <submittedName>
        <fullName evidence="3">Cytochrome b561 ferric reductase transmembrane family protein</fullName>
    </submittedName>
</protein>
<dbReference type="EMBL" id="GBEZ01008459">
    <property type="protein sequence ID" value="JAC77082.1"/>
    <property type="molecule type" value="Transcribed_RNA"/>
</dbReference>
<dbReference type="PANTHER" id="PTHR15885:SF1">
    <property type="entry name" value="COILED-COIL DOMAIN-CONTAINING PROTEIN 174"/>
    <property type="match status" value="1"/>
</dbReference>
<gene>
    <name evidence="3" type="ORF">TSPGSL018_18548</name>
</gene>
<keyword evidence="1" id="KW-0175">Coiled coil</keyword>
<sequence length="259" mass="27810">MEGTEEQEKPVPRKSKPLVREAESLGWLAQSAVQPKKRREIDGVSVNSIVDLKAQLYRTQEQARLRADGMIGPEDLQARRKAGLDVTLLSRKNAGVEERSRRDEAELQRSSDRVAECYAALERKAKLYEQLVRGEAPDNEDTYNVDFLQKHTLEQEAELLRPQPSSFLGGAEEEPEAADLERAEGTGDGAMELPGGPAPEPDRGRGFRPQTTAQAGHQRAREGDGRGAWPGGGAQAAAGATAGGAAHAAQDGVPQAAGG</sequence>
<dbReference type="PANTHER" id="PTHR15885">
    <property type="entry name" value="COILED-COIL DOMAIN-CONTAINING PROTEIN 174"/>
    <property type="match status" value="1"/>
</dbReference>
<keyword evidence="3" id="KW-0812">Transmembrane</keyword>